<evidence type="ECO:0000259" key="9">
    <source>
        <dbReference type="PROSITE" id="PS50835"/>
    </source>
</evidence>
<evidence type="ECO:0000256" key="2">
    <source>
        <dbReference type="ARBA" id="ARBA00008727"/>
    </source>
</evidence>
<evidence type="ECO:0000313" key="10">
    <source>
        <dbReference type="EMBL" id="CAG2193022.1"/>
    </source>
</evidence>
<name>A0A8S3QCY8_MYTED</name>
<dbReference type="PANTHER" id="PTHR32178">
    <property type="entry name" value="FAM187"/>
    <property type="match status" value="1"/>
</dbReference>
<dbReference type="InterPro" id="IPR013783">
    <property type="entry name" value="Ig-like_fold"/>
</dbReference>
<keyword evidence="11" id="KW-1185">Reference proteome</keyword>
<protein>
    <recommendedName>
        <fullName evidence="9">Ig-like domain-containing protein</fullName>
    </recommendedName>
</protein>
<comment type="subcellular location">
    <subcellularLocation>
        <location evidence="1">Membrane</location>
        <topology evidence="1">Single-pass type I membrane protein</topology>
    </subcellularLocation>
</comment>
<keyword evidence="5 8" id="KW-1133">Transmembrane helix</keyword>
<feature type="transmembrane region" description="Helical" evidence="8">
    <location>
        <begin position="451"/>
        <end position="472"/>
    </location>
</feature>
<organism evidence="10 11">
    <name type="scientific">Mytilus edulis</name>
    <name type="common">Blue mussel</name>
    <dbReference type="NCBI Taxonomy" id="6550"/>
    <lineage>
        <taxon>Eukaryota</taxon>
        <taxon>Metazoa</taxon>
        <taxon>Spiralia</taxon>
        <taxon>Lophotrochozoa</taxon>
        <taxon>Mollusca</taxon>
        <taxon>Bivalvia</taxon>
        <taxon>Autobranchia</taxon>
        <taxon>Pteriomorphia</taxon>
        <taxon>Mytilida</taxon>
        <taxon>Mytiloidea</taxon>
        <taxon>Mytilidae</taxon>
        <taxon>Mytilinae</taxon>
        <taxon>Mytilus</taxon>
    </lineage>
</organism>
<gene>
    <name evidence="10" type="ORF">MEDL_8104</name>
</gene>
<dbReference type="EMBL" id="CAJPWZ010000458">
    <property type="protein sequence ID" value="CAG2193022.1"/>
    <property type="molecule type" value="Genomic_DNA"/>
</dbReference>
<dbReference type="SUPFAM" id="SSF48726">
    <property type="entry name" value="Immunoglobulin"/>
    <property type="match status" value="2"/>
</dbReference>
<accession>A0A8S3QCY8</accession>
<reference evidence="10" key="1">
    <citation type="submission" date="2021-03" db="EMBL/GenBank/DDBJ databases">
        <authorList>
            <person name="Bekaert M."/>
        </authorList>
    </citation>
    <scope>NUCLEOTIDE SEQUENCE</scope>
</reference>
<feature type="domain" description="Ig-like" evidence="9">
    <location>
        <begin position="86"/>
        <end position="211"/>
    </location>
</feature>
<dbReference type="InterPro" id="IPR007110">
    <property type="entry name" value="Ig-like_dom"/>
</dbReference>
<keyword evidence="3 8" id="KW-0812">Transmembrane</keyword>
<feature type="domain" description="Ig-like" evidence="9">
    <location>
        <begin position="348"/>
        <end position="429"/>
    </location>
</feature>
<keyword evidence="4" id="KW-0732">Signal</keyword>
<dbReference type="InterPro" id="IPR039311">
    <property type="entry name" value="FAM187A/B"/>
</dbReference>
<dbReference type="OrthoDB" id="6434091at2759"/>
<evidence type="ECO:0000256" key="4">
    <source>
        <dbReference type="ARBA" id="ARBA00022729"/>
    </source>
</evidence>
<dbReference type="Gene3D" id="2.60.40.10">
    <property type="entry name" value="Immunoglobulins"/>
    <property type="match status" value="2"/>
</dbReference>
<comment type="similarity">
    <text evidence="2">Belongs to the FAM187 family.</text>
</comment>
<dbReference type="InterPro" id="IPR003599">
    <property type="entry name" value="Ig_sub"/>
</dbReference>
<evidence type="ECO:0000256" key="3">
    <source>
        <dbReference type="ARBA" id="ARBA00022692"/>
    </source>
</evidence>
<dbReference type="PROSITE" id="PS50835">
    <property type="entry name" value="IG_LIKE"/>
    <property type="match status" value="2"/>
</dbReference>
<evidence type="ECO:0000256" key="7">
    <source>
        <dbReference type="ARBA" id="ARBA00023180"/>
    </source>
</evidence>
<proteinExistence type="inferred from homology"/>
<feature type="transmembrane region" description="Helical" evidence="8">
    <location>
        <begin position="12"/>
        <end position="35"/>
    </location>
</feature>
<dbReference type="Proteomes" id="UP000683360">
    <property type="component" value="Unassembled WGS sequence"/>
</dbReference>
<comment type="caution">
    <text evidence="10">The sequence shown here is derived from an EMBL/GenBank/DDBJ whole genome shotgun (WGS) entry which is preliminary data.</text>
</comment>
<dbReference type="InterPro" id="IPR036179">
    <property type="entry name" value="Ig-like_dom_sf"/>
</dbReference>
<keyword evidence="7" id="KW-0325">Glycoprotein</keyword>
<dbReference type="GO" id="GO:0016020">
    <property type="term" value="C:membrane"/>
    <property type="evidence" value="ECO:0007669"/>
    <property type="project" value="UniProtKB-SubCell"/>
</dbReference>
<evidence type="ECO:0000256" key="6">
    <source>
        <dbReference type="ARBA" id="ARBA00023136"/>
    </source>
</evidence>
<sequence length="542" mass="62019">MSSKDVSARKWMCVKISVLIWCVSVAVTIFIVQYFRVIPTDNIEVDEEEDDLIVRTLNLHNANEKKREKRATDYKAYKEMGWRFTPEEAKLVFSAYYKCIEERNAAYSEKIHVKAILALEGQTVKMTCHSCFRPDQDPSSYHIEWQQLRAEQGELDYVENSKRVKITSDKMLVILNVDVVDGGQYFCVQSNIQEYIEIYQLDVIEREKRITLPESDIKNLLPQHELPDHNLKLFTLWSEWSDCNQCNRLGKRRKVGICMVNKIEIDEPIEPMDIPMIILYPDGIPCRSTILPPGVKRLQEIRDRRSETILGDCFMKCPTTPAFLTITDSNGKIIETIDSGFYSLKSKPTLPPMVKRKVTYADTGKRVVLLCPNSSKKKSLIRWQNGSIPFNPLTIKGQTRGRVHIDTINRLHIKGLRKSDTAVYSCWVQAKLVGTVKLIITTGIDPKVHQIITTTGIVLTIICLSLICICTLGNKAHMIGEKEMRTKDYKALVITIEDNRLSAVESTKCKENATIANFGESCIYAIELELPTLLKRFVENQC</sequence>
<dbReference type="SMART" id="SM00409">
    <property type="entry name" value="IG"/>
    <property type="match status" value="2"/>
</dbReference>
<dbReference type="AlphaFoldDB" id="A0A8S3QCY8"/>
<evidence type="ECO:0000256" key="8">
    <source>
        <dbReference type="SAM" id="Phobius"/>
    </source>
</evidence>
<keyword evidence="6 8" id="KW-0472">Membrane</keyword>
<evidence type="ECO:0000256" key="5">
    <source>
        <dbReference type="ARBA" id="ARBA00022989"/>
    </source>
</evidence>
<evidence type="ECO:0000313" key="11">
    <source>
        <dbReference type="Proteomes" id="UP000683360"/>
    </source>
</evidence>
<dbReference type="PANTHER" id="PTHR32178:SF6">
    <property type="entry name" value="IG-LIKE DOMAIN-CONTAINING PROTEIN"/>
    <property type="match status" value="1"/>
</dbReference>
<evidence type="ECO:0000256" key="1">
    <source>
        <dbReference type="ARBA" id="ARBA00004479"/>
    </source>
</evidence>